<name>A0A846MTT6_9BACT</name>
<dbReference type="Gene3D" id="3.30.450.40">
    <property type="match status" value="1"/>
</dbReference>
<evidence type="ECO:0000256" key="1">
    <source>
        <dbReference type="ARBA" id="ARBA00022801"/>
    </source>
</evidence>
<feature type="transmembrane region" description="Helical" evidence="2">
    <location>
        <begin position="178"/>
        <end position="199"/>
    </location>
</feature>
<keyword evidence="5" id="KW-1185">Reference proteome</keyword>
<keyword evidence="2" id="KW-1133">Transmembrane helix</keyword>
<dbReference type="InterPro" id="IPR036457">
    <property type="entry name" value="PPM-type-like_dom_sf"/>
</dbReference>
<feature type="transmembrane region" description="Helical" evidence="2">
    <location>
        <begin position="211"/>
        <end position="230"/>
    </location>
</feature>
<dbReference type="SUPFAM" id="SSF81606">
    <property type="entry name" value="PP2C-like"/>
    <property type="match status" value="1"/>
</dbReference>
<dbReference type="InterPro" id="IPR052016">
    <property type="entry name" value="Bact_Sigma-Reg"/>
</dbReference>
<evidence type="ECO:0000313" key="4">
    <source>
        <dbReference type="EMBL" id="NIK74841.1"/>
    </source>
</evidence>
<evidence type="ECO:0000256" key="2">
    <source>
        <dbReference type="SAM" id="Phobius"/>
    </source>
</evidence>
<dbReference type="GO" id="GO:0016791">
    <property type="term" value="F:phosphatase activity"/>
    <property type="evidence" value="ECO:0007669"/>
    <property type="project" value="TreeGrafter"/>
</dbReference>
<comment type="caution">
    <text evidence="4">The sequence shown here is derived from an EMBL/GenBank/DDBJ whole genome shotgun (WGS) entry which is preliminary data.</text>
</comment>
<dbReference type="AlphaFoldDB" id="A0A846MTT6"/>
<dbReference type="Proteomes" id="UP000537126">
    <property type="component" value="Unassembled WGS sequence"/>
</dbReference>
<feature type="transmembrane region" description="Helical" evidence="2">
    <location>
        <begin position="117"/>
        <end position="141"/>
    </location>
</feature>
<dbReference type="RefSeq" id="WP_166921009.1">
    <property type="nucleotide sequence ID" value="NZ_JAASRN010000008.1"/>
</dbReference>
<proteinExistence type="predicted"/>
<dbReference type="SMART" id="SM00331">
    <property type="entry name" value="PP2C_SIG"/>
    <property type="match status" value="1"/>
</dbReference>
<dbReference type="InterPro" id="IPR029016">
    <property type="entry name" value="GAF-like_dom_sf"/>
</dbReference>
<accession>A0A846MTT6</accession>
<reference evidence="4 5" key="1">
    <citation type="submission" date="2020-03" db="EMBL/GenBank/DDBJ databases">
        <title>Genomic Encyclopedia of Type Strains, Phase IV (KMG-IV): sequencing the most valuable type-strain genomes for metagenomic binning, comparative biology and taxonomic classification.</title>
        <authorList>
            <person name="Goeker M."/>
        </authorList>
    </citation>
    <scope>NUCLEOTIDE SEQUENCE [LARGE SCALE GENOMIC DNA]</scope>
    <source>
        <strain evidence="4 5">DSM 5718</strain>
    </source>
</reference>
<dbReference type="PANTHER" id="PTHR43156:SF2">
    <property type="entry name" value="STAGE II SPORULATION PROTEIN E"/>
    <property type="match status" value="1"/>
</dbReference>
<feature type="domain" description="PPM-type phosphatase" evidence="3">
    <location>
        <begin position="463"/>
        <end position="684"/>
    </location>
</feature>
<keyword evidence="1" id="KW-0378">Hydrolase</keyword>
<keyword evidence="2" id="KW-0472">Membrane</keyword>
<dbReference type="SUPFAM" id="SSF55781">
    <property type="entry name" value="GAF domain-like"/>
    <property type="match status" value="1"/>
</dbReference>
<feature type="transmembrane region" description="Helical" evidence="2">
    <location>
        <begin position="46"/>
        <end position="64"/>
    </location>
</feature>
<dbReference type="InterPro" id="IPR001932">
    <property type="entry name" value="PPM-type_phosphatase-like_dom"/>
</dbReference>
<evidence type="ECO:0000313" key="5">
    <source>
        <dbReference type="Proteomes" id="UP000537126"/>
    </source>
</evidence>
<feature type="transmembrane region" description="Helical" evidence="2">
    <location>
        <begin position="153"/>
        <end position="172"/>
    </location>
</feature>
<dbReference type="PANTHER" id="PTHR43156">
    <property type="entry name" value="STAGE II SPORULATION PROTEIN E-RELATED"/>
    <property type="match status" value="1"/>
</dbReference>
<organism evidence="4 5">
    <name type="scientific">Thermonema lapsum</name>
    <dbReference type="NCBI Taxonomy" id="28195"/>
    <lineage>
        <taxon>Bacteria</taxon>
        <taxon>Pseudomonadati</taxon>
        <taxon>Bacteroidota</taxon>
        <taxon>Cytophagia</taxon>
        <taxon>Cytophagales</taxon>
        <taxon>Thermonemataceae</taxon>
        <taxon>Thermonema</taxon>
    </lineage>
</organism>
<feature type="transmembrane region" description="Helical" evidence="2">
    <location>
        <begin position="12"/>
        <end position="34"/>
    </location>
</feature>
<evidence type="ECO:0000259" key="3">
    <source>
        <dbReference type="SMART" id="SM00331"/>
    </source>
</evidence>
<protein>
    <submittedName>
        <fullName evidence="4">Serine phosphatase RsbU (Regulator of sigma subunit)</fullName>
    </submittedName>
</protein>
<feature type="transmembrane region" description="Helical" evidence="2">
    <location>
        <begin position="85"/>
        <end position="105"/>
    </location>
</feature>
<dbReference type="EMBL" id="JAASRN010000008">
    <property type="protein sequence ID" value="NIK74841.1"/>
    <property type="molecule type" value="Genomic_DNA"/>
</dbReference>
<feature type="transmembrane region" description="Helical" evidence="2">
    <location>
        <begin position="242"/>
        <end position="270"/>
    </location>
</feature>
<gene>
    <name evidence="4" type="ORF">FHS56_002374</name>
</gene>
<dbReference type="Gene3D" id="3.60.40.10">
    <property type="entry name" value="PPM-type phosphatase domain"/>
    <property type="match status" value="1"/>
</dbReference>
<sequence length="686" mass="78531">MWQPGKEALKSYLYANILGWLLLFTANTTAYILLSVGENWLVHVDIYLQGAFINIFLIACYFWADYKAEKYREASTLFHLNRQARYLLLAMLLGVFVQLCLTLWHRPLLAWAARYVYISYLAHILLFALVSHVMLFTYHSLLLKKAPKRVHRYWTVFAYLLLSTLIFNYFRLPLSAPPVWVSLLLLGVMALMLSMNLRWVAYLDINEKGRAIAMIALALFAYAYFVLYFYNYHVRELLEFNIVYNVYLLAVAGFVLLYSLLAMLVLLFNIPISRIFESKLKDILAFQELTQSLQISDTEEALFESLLQQAYRTAQADAVILEAIATDGMTTRWFTKNIPVEEARRVKAHIQNQKLYNALLEALPSASLPQKEVFSSVFFKTHHSFAIVSRSHKLGELLILRYTDEPFQQEQIEMIDTFVKQVGVAIENKRLIQEIINTEKYKKELEIAKRVQQSLLPAHFPVSDKLSIQAVSTAANEVGGDYYDFYLAAPDRLYLALGDVSGKGTSAAFHMAEVKGIFQGLAPLELPLEMLAKQMNQAVNACMPKGTFVALSLLYINTTRHTIDLLRGGHCFPIYYEAAQHRAHFIKQPSIGMGIVNNDRFLQLSKAVTLTYRPGDVLLLYSDGITEARNKEGEEFGVERLMQLIQLHAAESAEQIMLEINRAVNHFLQDSPLRDDYTLLVVKFKP</sequence>
<dbReference type="Pfam" id="PF07228">
    <property type="entry name" value="SpoIIE"/>
    <property type="match status" value="1"/>
</dbReference>
<keyword evidence="2" id="KW-0812">Transmembrane</keyword>